<name>A0ACC4DXS1_PURLI</name>
<reference evidence="1" key="1">
    <citation type="submission" date="2024-12" db="EMBL/GenBank/DDBJ databases">
        <title>Comparative genomics and development of molecular markers within Purpureocillium lilacinum and among Purpureocillium species.</title>
        <authorList>
            <person name="Yeh Z.-Y."/>
            <person name="Ni N.-T."/>
            <person name="Lo P.-H."/>
            <person name="Mushyakhwo K."/>
            <person name="Lin C.-F."/>
            <person name="Nai Y.-S."/>
        </authorList>
    </citation>
    <scope>NUCLEOTIDE SEQUENCE</scope>
    <source>
        <strain evidence="1">NCHU-NPUST-175</strain>
    </source>
</reference>
<dbReference type="EMBL" id="JBGNUJ010000004">
    <property type="protein sequence ID" value="KAL3960068.1"/>
    <property type="molecule type" value="Genomic_DNA"/>
</dbReference>
<organism evidence="1 2">
    <name type="scientific">Purpureocillium lilacinum</name>
    <name type="common">Paecilomyces lilacinus</name>
    <dbReference type="NCBI Taxonomy" id="33203"/>
    <lineage>
        <taxon>Eukaryota</taxon>
        <taxon>Fungi</taxon>
        <taxon>Dikarya</taxon>
        <taxon>Ascomycota</taxon>
        <taxon>Pezizomycotina</taxon>
        <taxon>Sordariomycetes</taxon>
        <taxon>Hypocreomycetidae</taxon>
        <taxon>Hypocreales</taxon>
        <taxon>Ophiocordycipitaceae</taxon>
        <taxon>Purpureocillium</taxon>
    </lineage>
</organism>
<comment type="caution">
    <text evidence="1">The sequence shown here is derived from an EMBL/GenBank/DDBJ whole genome shotgun (WGS) entry which is preliminary data.</text>
</comment>
<sequence length="334" mass="35872">MVVWRKATGVDGEATDDRHTGYRATSWNLWGLVQARQMVLILDWTGCVDTGPDGDPDHHPDTGIHGLVSEPTMLLAERRRRHRPVPVWHRRPLDVLRDGLRVPQQPHVPGGDGRSLDKGPLYARGACTDSFWESSNCPSFCRATGYDVLNGQQVMHRCDNNDLLFYCESRSKPDCEHTQRVIVYSTTPTPQTTITATAQNLGVTGLGTSTGTPASATPTTSNPVAGDSSSSNGAKIGIGVGVTLGVLGLIAGLAALFIVKRRRGRGPNGGSQQNIPVQELPADPILPPASMTASPPPSSPPPVFWPSDCKTPYTPSSITTAEPWSPNRQELPGH</sequence>
<protein>
    <submittedName>
        <fullName evidence="1">Uncharacterized protein</fullName>
    </submittedName>
</protein>
<dbReference type="Proteomes" id="UP001638806">
    <property type="component" value="Unassembled WGS sequence"/>
</dbReference>
<keyword evidence="2" id="KW-1185">Reference proteome</keyword>
<accession>A0ACC4DXS1</accession>
<evidence type="ECO:0000313" key="1">
    <source>
        <dbReference type="EMBL" id="KAL3960068.1"/>
    </source>
</evidence>
<evidence type="ECO:0000313" key="2">
    <source>
        <dbReference type="Proteomes" id="UP001638806"/>
    </source>
</evidence>
<gene>
    <name evidence="1" type="ORF">ACCO45_005185</name>
</gene>
<proteinExistence type="predicted"/>